<dbReference type="Pfam" id="PF17802">
    <property type="entry name" value="SpaA"/>
    <property type="match status" value="1"/>
</dbReference>
<proteinExistence type="predicted"/>
<evidence type="ECO:0000256" key="1">
    <source>
        <dbReference type="SAM" id="MobiDB-lite"/>
    </source>
</evidence>
<gene>
    <name evidence="4" type="ORF">H9L19_04130</name>
</gene>
<dbReference type="Gene3D" id="2.60.40.10">
    <property type="entry name" value="Immunoglobulins"/>
    <property type="match status" value="1"/>
</dbReference>
<name>A0A7G9T3F9_9LACO</name>
<feature type="domain" description="SpaA-like prealbumin fold" evidence="3">
    <location>
        <begin position="819"/>
        <end position="917"/>
    </location>
</feature>
<dbReference type="EMBL" id="CP060724">
    <property type="protein sequence ID" value="QNN74634.1"/>
    <property type="molecule type" value="Genomic_DNA"/>
</dbReference>
<feature type="region of interest" description="Disordered" evidence="1">
    <location>
        <begin position="625"/>
        <end position="659"/>
    </location>
</feature>
<feature type="compositionally biased region" description="Polar residues" evidence="1">
    <location>
        <begin position="627"/>
        <end position="645"/>
    </location>
</feature>
<dbReference type="InterPro" id="IPR013783">
    <property type="entry name" value="Ig-like_fold"/>
</dbReference>
<accession>A0A7G9T3F9</accession>
<evidence type="ECO:0000313" key="5">
    <source>
        <dbReference type="Proteomes" id="UP000515800"/>
    </source>
</evidence>
<sequence length="984" mass="106990">MQKIKRKRMIKRGRVLTGLFTMLAPLAINLGLIGQTVIAQSTELVQDQRLVVTSQAKQKKQETTWTFDFKRTDATAQWISADFDFVAAGLTDVQVTLDQEKLALNDNQVDFEANQEKHTLIVTAKSTTNETRKIELPITFGLYADQMKTTNLLAENNQSVIASLEFKTVQSTTQTQMTQSDSAVPLVGPAPEEAGTGYLTSDPRTAFASLPTVDSNKIEAVLIDKKTSTTPNAANGKTNPNNFQAWAKKTNNSLKLTNSPDGIGGGDAPYGYSGSSEEIVVAQKFDATIGKIDGGTAGIVPGQATSGGSVTFSEVKRKYHNQYENNETAQKGNKSSYFVSFKNTTAMSGFEMSVVYDKVGNYVDSTGQAHAIGAVMHISNVKPAAGDTLVSGVSQFRFIDIPNNLYSGLVYQGIASLDIEISFYTMAVKEGKSTFEKRIDVNKKTVTENGATKQVSKAQLTFSSLNNFGSQSGTFSWNETDFGIDKASWNKSKWAESVSKLNGDATDKTPNLSEKSAMHNDGGKWYSSTHGYYFPKYPITGSTDNWVSDANNRWVDELGSLTFERGSLSYPITGTNYQFTLSSGTGNTWQSITSAANVVLDLPSPKKTVTRSDLTYVQATAGKRQSDATAAANNDTSQEKSTPYTPLNDGNGLDAGNDASTLDLNDDAHLTADADSKLNFDYWIFQPTYVIGVDSVAKPKMLKVTDVLPAGIEYVDVEVFNTDGTKLVDYANAANKGYTVTTSTVSGTGQTKVTINLTTGGLRKAEFNGGDLAFKIKVKTPAAPEKYLEFVNTADVWTSESASKTTNDVKNSIRPSAGLTIKKTDVTNTVITNPKGLEFTLIQVKAWNYKKNEPSAEAFTPVVKTTSTTIGSSTWEWRDLKPGQYELFEKTAPEGYQIEGDGKYLINIDKDKKITSVDGKLTFTTMPTTKCWPPVSTETMYLSSVKNESIEESYFPKTGSIGLVAFLLIGTGIIAFALVKRVRR</sequence>
<evidence type="ECO:0000259" key="3">
    <source>
        <dbReference type="Pfam" id="PF17802"/>
    </source>
</evidence>
<evidence type="ECO:0000256" key="2">
    <source>
        <dbReference type="SAM" id="Phobius"/>
    </source>
</evidence>
<feature type="transmembrane region" description="Helical" evidence="2">
    <location>
        <begin position="959"/>
        <end position="979"/>
    </location>
</feature>
<organism evidence="4 5">
    <name type="scientific">Weissella diestrammenae</name>
    <dbReference type="NCBI Taxonomy" id="1162633"/>
    <lineage>
        <taxon>Bacteria</taxon>
        <taxon>Bacillati</taxon>
        <taxon>Bacillota</taxon>
        <taxon>Bacilli</taxon>
        <taxon>Lactobacillales</taxon>
        <taxon>Lactobacillaceae</taxon>
        <taxon>Weissella</taxon>
    </lineage>
</organism>
<keyword evidence="2" id="KW-0812">Transmembrane</keyword>
<evidence type="ECO:0000313" key="4">
    <source>
        <dbReference type="EMBL" id="QNN74634.1"/>
    </source>
</evidence>
<dbReference type="RefSeq" id="WP_187528469.1">
    <property type="nucleotide sequence ID" value="NZ_CP060724.1"/>
</dbReference>
<keyword evidence="5" id="KW-1185">Reference proteome</keyword>
<dbReference type="Proteomes" id="UP000515800">
    <property type="component" value="Chromosome"/>
</dbReference>
<dbReference type="AlphaFoldDB" id="A0A7G9T3F9"/>
<reference evidence="4 5" key="1">
    <citation type="submission" date="2020-08" db="EMBL/GenBank/DDBJ databases">
        <title>Genome sequence of Weissella diestrammenae KACC 16890T.</title>
        <authorList>
            <person name="Hyun D.-W."/>
            <person name="Bae J.-W."/>
        </authorList>
    </citation>
    <scope>NUCLEOTIDE SEQUENCE [LARGE SCALE GENOMIC DNA]</scope>
    <source>
        <strain evidence="4 5">KACC 16890</strain>
    </source>
</reference>
<dbReference type="KEGG" id="wdi:H9L19_04130"/>
<keyword evidence="2" id="KW-0472">Membrane</keyword>
<protein>
    <recommendedName>
        <fullName evidence="3">SpaA-like prealbumin fold domain-containing protein</fullName>
    </recommendedName>
</protein>
<dbReference type="InterPro" id="IPR041033">
    <property type="entry name" value="SpaA_PFL_dom_1"/>
</dbReference>
<keyword evidence="2" id="KW-1133">Transmembrane helix</keyword>